<dbReference type="RefSeq" id="XP_025349659.1">
    <property type="nucleotide sequence ID" value="XM_025492005.1"/>
</dbReference>
<dbReference type="EMBL" id="KZ819323">
    <property type="protein sequence ID" value="PWN22499.1"/>
    <property type="molecule type" value="Genomic_DNA"/>
</dbReference>
<dbReference type="Proteomes" id="UP000245942">
    <property type="component" value="Unassembled WGS sequence"/>
</dbReference>
<dbReference type="GeneID" id="37013739"/>
<gene>
    <name evidence="2" type="ORF">BCV69DRAFT_281487</name>
</gene>
<evidence type="ECO:0000313" key="2">
    <source>
        <dbReference type="EMBL" id="PWN22499.1"/>
    </source>
</evidence>
<name>A0A316UBF9_9BASI</name>
<keyword evidence="3" id="KW-1185">Reference proteome</keyword>
<proteinExistence type="predicted"/>
<reference evidence="2 3" key="1">
    <citation type="journal article" date="2018" name="Mol. Biol. Evol.">
        <title>Broad Genomic Sampling Reveals a Smut Pathogenic Ancestry of the Fungal Clade Ustilaginomycotina.</title>
        <authorList>
            <person name="Kijpornyongpan T."/>
            <person name="Mondo S.J."/>
            <person name="Barry K."/>
            <person name="Sandor L."/>
            <person name="Lee J."/>
            <person name="Lipzen A."/>
            <person name="Pangilinan J."/>
            <person name="LaButti K."/>
            <person name="Hainaut M."/>
            <person name="Henrissat B."/>
            <person name="Grigoriev I.V."/>
            <person name="Spatafora J.W."/>
            <person name="Aime M.C."/>
        </authorList>
    </citation>
    <scope>NUCLEOTIDE SEQUENCE [LARGE SCALE GENOMIC DNA]</scope>
    <source>
        <strain evidence="2 3">MCA 4718</strain>
    </source>
</reference>
<sequence length="64" mass="7464">MKKTVKRRNPQERRDWVSRGRDQKRLYRVMERPGGEGGEGGGGGGDAEERDDRKRFRKGMAEMR</sequence>
<feature type="region of interest" description="Disordered" evidence="1">
    <location>
        <begin position="1"/>
        <end position="64"/>
    </location>
</feature>
<evidence type="ECO:0000256" key="1">
    <source>
        <dbReference type="SAM" id="MobiDB-lite"/>
    </source>
</evidence>
<feature type="compositionally biased region" description="Basic and acidic residues" evidence="1">
    <location>
        <begin position="50"/>
        <end position="64"/>
    </location>
</feature>
<protein>
    <submittedName>
        <fullName evidence="2">Uncharacterized protein</fullName>
    </submittedName>
</protein>
<dbReference type="AlphaFoldDB" id="A0A316UBF9"/>
<feature type="compositionally biased region" description="Basic and acidic residues" evidence="1">
    <location>
        <begin position="9"/>
        <end position="34"/>
    </location>
</feature>
<accession>A0A316UBF9</accession>
<evidence type="ECO:0000313" key="3">
    <source>
        <dbReference type="Proteomes" id="UP000245942"/>
    </source>
</evidence>
<organism evidence="2 3">
    <name type="scientific">Pseudomicrostroma glucosiphilum</name>
    <dbReference type="NCBI Taxonomy" id="1684307"/>
    <lineage>
        <taxon>Eukaryota</taxon>
        <taxon>Fungi</taxon>
        <taxon>Dikarya</taxon>
        <taxon>Basidiomycota</taxon>
        <taxon>Ustilaginomycotina</taxon>
        <taxon>Exobasidiomycetes</taxon>
        <taxon>Microstromatales</taxon>
        <taxon>Microstromatales incertae sedis</taxon>
        <taxon>Pseudomicrostroma</taxon>
    </lineage>
</organism>
<feature type="compositionally biased region" description="Gly residues" evidence="1">
    <location>
        <begin position="35"/>
        <end position="45"/>
    </location>
</feature>